<dbReference type="EMBL" id="ML122386">
    <property type="protein sequence ID" value="RPD52232.1"/>
    <property type="molecule type" value="Genomic_DNA"/>
</dbReference>
<keyword evidence="2" id="KW-1185">Reference proteome</keyword>
<evidence type="ECO:0000313" key="1">
    <source>
        <dbReference type="EMBL" id="RPD52232.1"/>
    </source>
</evidence>
<gene>
    <name evidence="1" type="ORF">L227DRAFT_582162</name>
</gene>
<proteinExistence type="predicted"/>
<sequence>MTHSRPAPSTLAHCGSPLCPRTHVLCSLHFRPLLCALASPAFPLLDVHANLDDEVSLRHTR</sequence>
<reference evidence="1" key="1">
    <citation type="journal article" date="2018" name="Genome Biol. Evol.">
        <title>Genomics and development of Lentinus tigrinus, a white-rot wood-decaying mushroom with dimorphic fruiting bodies.</title>
        <authorList>
            <person name="Wu B."/>
            <person name="Xu Z."/>
            <person name="Knudson A."/>
            <person name="Carlson A."/>
            <person name="Chen N."/>
            <person name="Kovaka S."/>
            <person name="LaButti K."/>
            <person name="Lipzen A."/>
            <person name="Pennachio C."/>
            <person name="Riley R."/>
            <person name="Schakwitz W."/>
            <person name="Umezawa K."/>
            <person name="Ohm R.A."/>
            <person name="Grigoriev I.V."/>
            <person name="Nagy L.G."/>
            <person name="Gibbons J."/>
            <person name="Hibbett D."/>
        </authorList>
    </citation>
    <scope>NUCLEOTIDE SEQUENCE [LARGE SCALE GENOMIC DNA]</scope>
    <source>
        <strain evidence="1">ALCF2SS1-6</strain>
    </source>
</reference>
<dbReference type="AlphaFoldDB" id="A0A5C2RKX4"/>
<dbReference type="Proteomes" id="UP000313359">
    <property type="component" value="Unassembled WGS sequence"/>
</dbReference>
<name>A0A5C2RKX4_9APHY</name>
<evidence type="ECO:0000313" key="2">
    <source>
        <dbReference type="Proteomes" id="UP000313359"/>
    </source>
</evidence>
<accession>A0A5C2RKX4</accession>
<protein>
    <submittedName>
        <fullName evidence="1">Uncharacterized protein</fullName>
    </submittedName>
</protein>
<organism evidence="1 2">
    <name type="scientific">Lentinus tigrinus ALCF2SS1-6</name>
    <dbReference type="NCBI Taxonomy" id="1328759"/>
    <lineage>
        <taxon>Eukaryota</taxon>
        <taxon>Fungi</taxon>
        <taxon>Dikarya</taxon>
        <taxon>Basidiomycota</taxon>
        <taxon>Agaricomycotina</taxon>
        <taxon>Agaricomycetes</taxon>
        <taxon>Polyporales</taxon>
        <taxon>Polyporaceae</taxon>
        <taxon>Lentinus</taxon>
    </lineage>
</organism>